<dbReference type="GO" id="GO:0005524">
    <property type="term" value="F:ATP binding"/>
    <property type="evidence" value="ECO:0007669"/>
    <property type="project" value="UniProtKB-KW"/>
</dbReference>
<dbReference type="SUPFAM" id="SSF51735">
    <property type="entry name" value="NAD(P)-binding Rossmann-fold domains"/>
    <property type="match status" value="1"/>
</dbReference>
<evidence type="ECO:0000256" key="4">
    <source>
        <dbReference type="ARBA" id="ARBA00022741"/>
    </source>
</evidence>
<keyword evidence="5" id="KW-0067">ATP-binding</keyword>
<accession>D1YVP9</accession>
<evidence type="ECO:0000313" key="8">
    <source>
        <dbReference type="Proteomes" id="UP000001882"/>
    </source>
</evidence>
<keyword evidence="8" id="KW-1185">Reference proteome</keyword>
<dbReference type="Pfam" id="PF19045">
    <property type="entry name" value="Ligase_CoA_2"/>
    <property type="match status" value="1"/>
</dbReference>
<dbReference type="Gene3D" id="3.40.50.720">
    <property type="entry name" value="NAD(P)-binding Rossmann-like Domain"/>
    <property type="match status" value="1"/>
</dbReference>
<dbReference type="OrthoDB" id="18103at2157"/>
<dbReference type="STRING" id="304371.MCP_0449"/>
<dbReference type="EC" id="6.2.1.13" evidence="2"/>
<dbReference type="InterPro" id="IPR003781">
    <property type="entry name" value="CoA-bd"/>
</dbReference>
<comment type="catalytic activity">
    <reaction evidence="1">
        <text>acetate + ATP + CoA = acetyl-CoA + ADP + phosphate</text>
        <dbReference type="Rhea" id="RHEA:15081"/>
        <dbReference type="ChEBI" id="CHEBI:30089"/>
        <dbReference type="ChEBI" id="CHEBI:30616"/>
        <dbReference type="ChEBI" id="CHEBI:43474"/>
        <dbReference type="ChEBI" id="CHEBI:57287"/>
        <dbReference type="ChEBI" id="CHEBI:57288"/>
        <dbReference type="ChEBI" id="CHEBI:456216"/>
        <dbReference type="EC" id="6.2.1.13"/>
    </reaction>
</comment>
<reference evidence="7 8" key="1">
    <citation type="journal article" date="2007" name="Appl. Environ. Microbiol.">
        <title>Isolation of key methanogens for global methane emission from rice paddy fields: a novel isolate affiliated with the clone cluster rice cluster I.</title>
        <authorList>
            <person name="Sakai S."/>
            <person name="Imachi H."/>
            <person name="Sekiguchi Y."/>
            <person name="Ohashi A."/>
            <person name="Harada H."/>
            <person name="Kamagata Y."/>
        </authorList>
    </citation>
    <scope>NUCLEOTIDE SEQUENCE [LARGE SCALE GENOMIC DNA]</scope>
    <source>
        <strain evidence="8">DSM 17711 / JCM 13418 / NBRC 101707 / SANAE</strain>
    </source>
</reference>
<evidence type="ECO:0000259" key="6">
    <source>
        <dbReference type="SMART" id="SM00881"/>
    </source>
</evidence>
<evidence type="ECO:0000256" key="2">
    <source>
        <dbReference type="ARBA" id="ARBA00012957"/>
    </source>
</evidence>
<sequence length="458" mass="48835">MTDSSLNPMLRPRSIAVIGVSREPSKWGYKVFHNIVSNAYKGKAYPVNPSTPDIDGIKCYARVGDILGEVDLAIIIVPASAALQVVDECGAKKVKALCVITAGFSEVGPDGAVLEEKLKQKAASYGMRMLGPNTMGFVNNSISLNASIVPRMPPKGEISFITQSGALGLSLVDWAIGSNLGMNCVVSTGNKADVSEADLLEFFEQDKGTWTIAMYIEGLKDGRKFMEAARKVKKAKLAIKAGVSQAGARAAASHTGSLAGSDAVYDAAFRQCGVVRVEGVEEMFDAAMALSTQPKANGNRVAILSNGGGAAIMASDACERRGMKVPELTRHTKAGIARLLPAFASVKNPIDTVAKSDYDIYREALKMLIDDKDIDCVMVIYAHAGFTSAAEPARAVIDALKEKYPKPVVACWMGGREVNAVAGMFRRNRVPFYPAPERAAEALSALIRYNGFLKEAGK</sequence>
<evidence type="ECO:0000256" key="1">
    <source>
        <dbReference type="ARBA" id="ARBA00001619"/>
    </source>
</evidence>
<dbReference type="SUPFAM" id="SSF52210">
    <property type="entry name" value="Succinyl-CoA synthetase domains"/>
    <property type="match status" value="2"/>
</dbReference>
<dbReference type="Proteomes" id="UP000001882">
    <property type="component" value="Chromosome"/>
</dbReference>
<dbReference type="GO" id="GO:0043758">
    <property type="term" value="F:acetate-CoA ligase (ADP-forming) activity"/>
    <property type="evidence" value="ECO:0007669"/>
    <property type="project" value="UniProtKB-EC"/>
</dbReference>
<dbReference type="InParanoid" id="D1YVP9"/>
<dbReference type="KEGG" id="mpd:MCP_0449"/>
<dbReference type="InterPro" id="IPR016102">
    <property type="entry name" value="Succinyl-CoA_synth-like"/>
</dbReference>
<reference evidence="7 8" key="2">
    <citation type="journal article" date="2008" name="Int. J. Syst. Evol. Microbiol.">
        <title>Methanocella paludicola gen. nov., sp. nov., a methane-producing archaeon, the first isolate of the lineage 'Rice Cluster I', and proposal of the new archaeal order Methanocellales ord. nov.</title>
        <authorList>
            <person name="Sakai S."/>
            <person name="Imachi H."/>
            <person name="Hanada S."/>
            <person name="Ohashi A."/>
            <person name="Harada H."/>
            <person name="Kamagata Y."/>
        </authorList>
    </citation>
    <scope>NUCLEOTIDE SEQUENCE [LARGE SCALE GENOMIC DNA]</scope>
    <source>
        <strain evidence="8">DSM 17711 / JCM 13418 / NBRC 101707 / SANAE</strain>
    </source>
</reference>
<name>D1YVP9_METPS</name>
<dbReference type="InterPro" id="IPR051538">
    <property type="entry name" value="Acyl-CoA_Synth/Transferase"/>
</dbReference>
<dbReference type="InterPro" id="IPR032875">
    <property type="entry name" value="Succ_CoA_lig_flav_dom"/>
</dbReference>
<dbReference type="RefSeq" id="WP_012899201.1">
    <property type="nucleotide sequence ID" value="NC_013665.1"/>
</dbReference>
<reference evidence="8" key="3">
    <citation type="journal article" date="2011" name="PLoS ONE">
        <title>Genome sequence of a mesophilic hydrogenotrophic methanogen Methanocella paludicola, the first cultivated representative of the order Methanocellales.</title>
        <authorList>
            <person name="Sakai S."/>
            <person name="Takaki Y."/>
            <person name="Shimamura S."/>
            <person name="Sekine M."/>
            <person name="Tajima T."/>
            <person name="Kosugi H."/>
            <person name="Ichikawa N."/>
            <person name="Tasumi E."/>
            <person name="Hiraki A.T."/>
            <person name="Shimizu A."/>
            <person name="Kato Y."/>
            <person name="Nishiko R."/>
            <person name="Mori K."/>
            <person name="Fujita N."/>
            <person name="Imachi H."/>
            <person name="Takai K."/>
        </authorList>
    </citation>
    <scope>NUCLEOTIDE SEQUENCE [LARGE SCALE GENOMIC DNA]</scope>
    <source>
        <strain evidence="8">DSM 17711 / JCM 13418 / NBRC 101707 / SANAE</strain>
    </source>
</reference>
<dbReference type="InterPro" id="IPR043938">
    <property type="entry name" value="Ligase_CoA_dom"/>
</dbReference>
<keyword evidence="3" id="KW-0436">Ligase</keyword>
<dbReference type="AlphaFoldDB" id="D1YVP9"/>
<dbReference type="Gene3D" id="3.40.50.261">
    <property type="entry name" value="Succinyl-CoA synthetase domains"/>
    <property type="match status" value="2"/>
</dbReference>
<evidence type="ECO:0000256" key="3">
    <source>
        <dbReference type="ARBA" id="ARBA00022598"/>
    </source>
</evidence>
<dbReference type="InterPro" id="IPR036291">
    <property type="entry name" value="NAD(P)-bd_dom_sf"/>
</dbReference>
<dbReference type="Pfam" id="PF13607">
    <property type="entry name" value="Succ_CoA_lig"/>
    <property type="match status" value="1"/>
</dbReference>
<feature type="domain" description="CoA-binding" evidence="6">
    <location>
        <begin position="9"/>
        <end position="104"/>
    </location>
</feature>
<evidence type="ECO:0000256" key="5">
    <source>
        <dbReference type="ARBA" id="ARBA00022840"/>
    </source>
</evidence>
<dbReference type="eggNOG" id="arCOG01340">
    <property type="taxonomic scope" value="Archaea"/>
</dbReference>
<organism evidence="7 8">
    <name type="scientific">Methanocella paludicola (strain DSM 17711 / JCM 13418 / NBRC 101707 / SANAE)</name>
    <dbReference type="NCBI Taxonomy" id="304371"/>
    <lineage>
        <taxon>Archaea</taxon>
        <taxon>Methanobacteriati</taxon>
        <taxon>Methanobacteriota</taxon>
        <taxon>Stenosarchaea group</taxon>
        <taxon>Methanomicrobia</taxon>
        <taxon>Methanocellales</taxon>
        <taxon>Methanocellaceae</taxon>
        <taxon>Methanocella</taxon>
    </lineage>
</organism>
<dbReference type="SMART" id="SM00881">
    <property type="entry name" value="CoA_binding"/>
    <property type="match status" value="1"/>
</dbReference>
<dbReference type="Pfam" id="PF13380">
    <property type="entry name" value="CoA_binding_2"/>
    <property type="match status" value="1"/>
</dbReference>
<dbReference type="EMBL" id="AP011532">
    <property type="protein sequence ID" value="BAI60521.1"/>
    <property type="molecule type" value="Genomic_DNA"/>
</dbReference>
<dbReference type="PANTHER" id="PTHR43334">
    <property type="entry name" value="ACETATE--COA LIGASE [ADP-FORMING]"/>
    <property type="match status" value="1"/>
</dbReference>
<dbReference type="GeneID" id="8682698"/>
<protein>
    <recommendedName>
        <fullName evidence="2">acetate--CoA ligase (ADP-forming)</fullName>
        <ecNumber evidence="2">6.2.1.13</ecNumber>
    </recommendedName>
</protein>
<evidence type="ECO:0000313" key="7">
    <source>
        <dbReference type="EMBL" id="BAI60521.1"/>
    </source>
</evidence>
<proteinExistence type="predicted"/>
<dbReference type="PANTHER" id="PTHR43334:SF1">
    <property type="entry name" value="3-HYDROXYPROPIONATE--COA LIGASE [ADP-FORMING]"/>
    <property type="match status" value="1"/>
</dbReference>
<keyword evidence="4" id="KW-0547">Nucleotide-binding</keyword>
<gene>
    <name evidence="7" type="primary">acdA</name>
    <name evidence="7" type="ordered locus">MCP_0449</name>
</gene>